<evidence type="ECO:0000313" key="9">
    <source>
        <dbReference type="Proteomes" id="UP000017127"/>
    </source>
</evidence>
<dbReference type="InterPro" id="IPR027094">
    <property type="entry name" value="Mitofusin_fam"/>
</dbReference>
<dbReference type="PATRIC" id="fig|1348334.3.peg.3497"/>
<evidence type="ECO:0000259" key="7">
    <source>
        <dbReference type="Pfam" id="PF00350"/>
    </source>
</evidence>
<dbReference type="GO" id="GO:0003924">
    <property type="term" value="F:GTPase activity"/>
    <property type="evidence" value="ECO:0007669"/>
    <property type="project" value="InterPro"/>
</dbReference>
<name>U7QJ06_9CYAN</name>
<dbReference type="EMBL" id="AUZM01000037">
    <property type="protein sequence ID" value="ERT06386.1"/>
    <property type="molecule type" value="Genomic_DNA"/>
</dbReference>
<dbReference type="GO" id="GO:0016020">
    <property type="term" value="C:membrane"/>
    <property type="evidence" value="ECO:0007669"/>
    <property type="project" value="UniProtKB-SubCell"/>
</dbReference>
<comment type="caution">
    <text evidence="8">The sequence shown here is derived from an EMBL/GenBank/DDBJ whole genome shotgun (WGS) entry which is preliminary data.</text>
</comment>
<evidence type="ECO:0000256" key="6">
    <source>
        <dbReference type="SAM" id="Coils"/>
    </source>
</evidence>
<evidence type="ECO:0000256" key="2">
    <source>
        <dbReference type="ARBA" id="ARBA00022741"/>
    </source>
</evidence>
<evidence type="ECO:0000256" key="4">
    <source>
        <dbReference type="ARBA" id="ARBA00023134"/>
    </source>
</evidence>
<dbReference type="Gene3D" id="3.40.50.300">
    <property type="entry name" value="P-loop containing nucleotide triphosphate hydrolases"/>
    <property type="match status" value="1"/>
</dbReference>
<evidence type="ECO:0000256" key="5">
    <source>
        <dbReference type="ARBA" id="ARBA00023136"/>
    </source>
</evidence>
<dbReference type="GO" id="GO:0005525">
    <property type="term" value="F:GTP binding"/>
    <property type="evidence" value="ECO:0007669"/>
    <property type="project" value="UniProtKB-KW"/>
</dbReference>
<dbReference type="InterPro" id="IPR045063">
    <property type="entry name" value="Dynamin_N"/>
</dbReference>
<accession>U7QJ06</accession>
<keyword evidence="2" id="KW-0547">Nucleotide-binding</keyword>
<dbReference type="SUPFAM" id="SSF52540">
    <property type="entry name" value="P-loop containing nucleoside triphosphate hydrolases"/>
    <property type="match status" value="1"/>
</dbReference>
<keyword evidence="4" id="KW-0342">GTP-binding</keyword>
<keyword evidence="3" id="KW-0378">Hydrolase</keyword>
<comment type="subcellular location">
    <subcellularLocation>
        <location evidence="1">Membrane</location>
    </subcellularLocation>
</comment>
<evidence type="ECO:0000256" key="1">
    <source>
        <dbReference type="ARBA" id="ARBA00004370"/>
    </source>
</evidence>
<keyword evidence="5" id="KW-0472">Membrane</keyword>
<reference evidence="8 9" key="1">
    <citation type="journal article" date="2013" name="Front. Microbiol.">
        <title>Comparative genomic analyses of the cyanobacterium, Lyngbya aestuarii BL J, a powerful hydrogen producer.</title>
        <authorList>
            <person name="Kothari A."/>
            <person name="Vaughn M."/>
            <person name="Garcia-Pichel F."/>
        </authorList>
    </citation>
    <scope>NUCLEOTIDE SEQUENCE [LARGE SCALE GENOMIC DNA]</scope>
    <source>
        <strain evidence="8 9">BL J</strain>
    </source>
</reference>
<dbReference type="RefSeq" id="WP_023067356.1">
    <property type="nucleotide sequence ID" value="NZ_AUZM01000037.1"/>
</dbReference>
<sequence length="841" mass="96545">MNQGIPQCQNLQEQVESLLGLLHSEPTLRQQDVSGVRAALDKVISPTFEIVFAGAFSAGKSMLINALLGRKLLYSAEGHATGTECYIRYAEQNQERVVLTFLSEVEIREQVKTLCELLNLPLVGNINQPETVQYLQRKAQEILEIEGGEAHSERAKQAKALELLLEGFEANRDRIQTLNNATYSMEHFHASNIEEAAHFARRSKNSAVIKRIEYYCNHSLLKDGNVIIDTPGIDAPVKKDAQIAYDKIENPDTSAVVFVLRTALTGELATEETELLEKMKGNSAIRDRVFHVFNYIDATWYNHELRSRLDYHINTQFRNEKRIYKTSGLLGFYSKLVEQQTYQSDRWGIDSIFADSVRSDNGVENTPQFVNEFNRYCLVSGRLPSSQFRIPPEVPIPGPPNEQYTAILNGLGNSVLEHLIQDSGVEEFRNAMTRYLMEEKRPQLFEVLAKDLQPFCISLRESYLKAWWDLESQPREVNALKEYQLRQLNTELKQIGDDFCKHIEKELNLVVASDENLAFEKDFKKLQHRMISRLDVLIKSFSVGETHKRAQASHKRNAVVPIMGILAEAFYYLANELEAVLVEASKELMDNFFYQLYERVRQADYYSKLYRLLGNDNGVEQNLERWCERAKAALVNESKTECDRYIRERPEFYSEGTVSVFQLRQVLQEACRGYDYESMVKAEPAIRQLLKIDFEPKLKETILRTYRPTVNKTLIHHLLEPSHTLANYILQQHEKACEHLAKTLDKEASAQLEANEKQKVELKEKIEAYNQAVKGINQCLEMMKLDRQTLPEISEMDLFTLPVVIEVNPADSLQQKFADISESENGFVSSDNGLISMDFSN</sequence>
<dbReference type="InterPro" id="IPR027417">
    <property type="entry name" value="P-loop_NTPase"/>
</dbReference>
<dbReference type="PANTHER" id="PTHR10465">
    <property type="entry name" value="TRANSMEMBRANE GTPASE FZO1"/>
    <property type="match status" value="1"/>
</dbReference>
<keyword evidence="6" id="KW-0175">Coiled coil</keyword>
<protein>
    <submittedName>
        <fullName evidence="8">50S ribosome-binding GTPase family protein</fullName>
    </submittedName>
</protein>
<organism evidence="8 9">
    <name type="scientific">Lyngbya aestuarii BL J</name>
    <dbReference type="NCBI Taxonomy" id="1348334"/>
    <lineage>
        <taxon>Bacteria</taxon>
        <taxon>Bacillati</taxon>
        <taxon>Cyanobacteriota</taxon>
        <taxon>Cyanophyceae</taxon>
        <taxon>Oscillatoriophycideae</taxon>
        <taxon>Oscillatoriales</taxon>
        <taxon>Microcoleaceae</taxon>
        <taxon>Lyngbya</taxon>
    </lineage>
</organism>
<feature type="coiled-coil region" evidence="6">
    <location>
        <begin position="745"/>
        <end position="772"/>
    </location>
</feature>
<evidence type="ECO:0000313" key="8">
    <source>
        <dbReference type="EMBL" id="ERT06386.1"/>
    </source>
</evidence>
<evidence type="ECO:0000256" key="3">
    <source>
        <dbReference type="ARBA" id="ARBA00022801"/>
    </source>
</evidence>
<dbReference type="Proteomes" id="UP000017127">
    <property type="component" value="Unassembled WGS sequence"/>
</dbReference>
<dbReference type="AlphaFoldDB" id="U7QJ06"/>
<keyword evidence="9" id="KW-1185">Reference proteome</keyword>
<proteinExistence type="predicted"/>
<dbReference type="PANTHER" id="PTHR10465:SF0">
    <property type="entry name" value="SARCALUMENIN"/>
    <property type="match status" value="1"/>
</dbReference>
<gene>
    <name evidence="8" type="ORF">M595_3614</name>
</gene>
<dbReference type="Pfam" id="PF00350">
    <property type="entry name" value="Dynamin_N"/>
    <property type="match status" value="1"/>
</dbReference>
<dbReference type="OrthoDB" id="5477114at2"/>
<feature type="domain" description="Dynamin N-terminal" evidence="7">
    <location>
        <begin position="50"/>
        <end position="260"/>
    </location>
</feature>